<protein>
    <submittedName>
        <fullName evidence="7">Putative nucleic acid-binding protein</fullName>
    </submittedName>
</protein>
<dbReference type="Pfam" id="PF13470">
    <property type="entry name" value="PIN_3"/>
    <property type="match status" value="1"/>
</dbReference>
<evidence type="ECO:0000256" key="3">
    <source>
        <dbReference type="ARBA" id="ARBA00022801"/>
    </source>
</evidence>
<dbReference type="InterPro" id="IPR058652">
    <property type="entry name" value="VapC50_C"/>
</dbReference>
<dbReference type="RefSeq" id="WP_133726691.1">
    <property type="nucleotide sequence ID" value="NZ_SOAN01000015.1"/>
</dbReference>
<evidence type="ECO:0000259" key="6">
    <source>
        <dbReference type="Pfam" id="PF26343"/>
    </source>
</evidence>
<dbReference type="EMBL" id="SOAN01000015">
    <property type="protein sequence ID" value="TDS82350.1"/>
    <property type="molecule type" value="Genomic_DNA"/>
</dbReference>
<keyword evidence="1" id="KW-0540">Nuclease</keyword>
<dbReference type="GO" id="GO:0004518">
    <property type="term" value="F:nuclease activity"/>
    <property type="evidence" value="ECO:0007669"/>
    <property type="project" value="UniProtKB-KW"/>
</dbReference>
<keyword evidence="4" id="KW-0460">Magnesium</keyword>
<reference evidence="7 8" key="1">
    <citation type="submission" date="2019-03" db="EMBL/GenBank/DDBJ databases">
        <title>Genomic Encyclopedia of Type Strains, Phase III (KMG-III): the genomes of soil and plant-associated and newly described type strains.</title>
        <authorList>
            <person name="Whitman W."/>
        </authorList>
    </citation>
    <scope>NUCLEOTIDE SEQUENCE [LARGE SCALE GENOMIC DNA]</scope>
    <source>
        <strain evidence="7 8">DSM 27373</strain>
    </source>
</reference>
<feature type="domain" description="PIN" evidence="5">
    <location>
        <begin position="6"/>
        <end position="110"/>
    </location>
</feature>
<dbReference type="AlphaFoldDB" id="A0A4R7FUJ4"/>
<dbReference type="InterPro" id="IPR002716">
    <property type="entry name" value="PIN_dom"/>
</dbReference>
<evidence type="ECO:0000256" key="2">
    <source>
        <dbReference type="ARBA" id="ARBA00022723"/>
    </source>
</evidence>
<accession>A0A4R7FUJ4</accession>
<keyword evidence="3" id="KW-0378">Hydrolase</keyword>
<name>A0A4R7FUJ4_9MICC</name>
<evidence type="ECO:0000256" key="4">
    <source>
        <dbReference type="ARBA" id="ARBA00022842"/>
    </source>
</evidence>
<dbReference type="Proteomes" id="UP000294506">
    <property type="component" value="Unassembled WGS sequence"/>
</dbReference>
<comment type="caution">
    <text evidence="7">The sequence shown here is derived from an EMBL/GenBank/DDBJ whole genome shotgun (WGS) entry which is preliminary data.</text>
</comment>
<keyword evidence="8" id="KW-1185">Reference proteome</keyword>
<dbReference type="GO" id="GO:0016787">
    <property type="term" value="F:hydrolase activity"/>
    <property type="evidence" value="ECO:0007669"/>
    <property type="project" value="UniProtKB-KW"/>
</dbReference>
<sequence length="334" mass="36985">MTGQIVLLDANVLVPQRLSSLFLTLAEHDLFQPRWSEEILEEVERTLVHKLGLDPVKAGRRLDAMRRAFPRATVTGHEELPGDPRCDPKDRHVYSAAQVGFADVLVTFNLSDFPATSTEVDDVAVVDPDVFLLALHDQDPREVEAAIGHEAARMRQPAQKVSDVLRGVAGTVPMMANVLHHHWGQSATTMPAYESAGVEGSPWPSPDGEMDFTNPQHVLFMWWTALGGRLNNPEALGALQRLTWSPKAFGDYVWVDEALEGFSLASKVYFAVDAPARDIAFMRFIPEVAGDSRTFAAMKIPRAVYVTLVAAEDGHWWVWGIGNRIPATRDVRGD</sequence>
<dbReference type="GO" id="GO:0046872">
    <property type="term" value="F:metal ion binding"/>
    <property type="evidence" value="ECO:0007669"/>
    <property type="project" value="UniProtKB-KW"/>
</dbReference>
<dbReference type="Pfam" id="PF26343">
    <property type="entry name" value="VapC50_C"/>
    <property type="match status" value="1"/>
</dbReference>
<feature type="domain" description="VapC50 C-terminal" evidence="6">
    <location>
        <begin position="128"/>
        <end position="180"/>
    </location>
</feature>
<gene>
    <name evidence="7" type="ORF">EV640_1157</name>
</gene>
<evidence type="ECO:0000313" key="7">
    <source>
        <dbReference type="EMBL" id="TDS82350.1"/>
    </source>
</evidence>
<organism evidence="7 8">
    <name type="scientific">Nesterenkonia aurantiaca</name>
    <dbReference type="NCBI Taxonomy" id="1436010"/>
    <lineage>
        <taxon>Bacteria</taxon>
        <taxon>Bacillati</taxon>
        <taxon>Actinomycetota</taxon>
        <taxon>Actinomycetes</taxon>
        <taxon>Micrococcales</taxon>
        <taxon>Micrococcaceae</taxon>
        <taxon>Nesterenkonia</taxon>
    </lineage>
</organism>
<proteinExistence type="predicted"/>
<keyword evidence="2" id="KW-0479">Metal-binding</keyword>
<evidence type="ECO:0000313" key="8">
    <source>
        <dbReference type="Proteomes" id="UP000294506"/>
    </source>
</evidence>
<evidence type="ECO:0000259" key="5">
    <source>
        <dbReference type="Pfam" id="PF13470"/>
    </source>
</evidence>
<evidence type="ECO:0000256" key="1">
    <source>
        <dbReference type="ARBA" id="ARBA00022722"/>
    </source>
</evidence>